<reference evidence="1 2" key="1">
    <citation type="submission" date="2017-09" db="EMBL/GenBank/DDBJ databases">
        <title>Depth-based differentiation of microbial function through sediment-hosted aquifers and enrichment of novel symbionts in the deep terrestrial subsurface.</title>
        <authorList>
            <person name="Probst A.J."/>
            <person name="Ladd B."/>
            <person name="Jarett J.K."/>
            <person name="Geller-Mcgrath D.E."/>
            <person name="Sieber C.M."/>
            <person name="Emerson J.B."/>
            <person name="Anantharaman K."/>
            <person name="Thomas B.C."/>
            <person name="Malmstrom R."/>
            <person name="Stieglmeier M."/>
            <person name="Klingl A."/>
            <person name="Woyke T."/>
            <person name="Ryan C.M."/>
            <person name="Banfield J.F."/>
        </authorList>
    </citation>
    <scope>NUCLEOTIDE SEQUENCE [LARGE SCALE GENOMIC DNA]</scope>
    <source>
        <strain evidence="1">CG10_big_fil_rev_8_21_14_0_10_50_16</strain>
    </source>
</reference>
<evidence type="ECO:0000313" key="2">
    <source>
        <dbReference type="Proteomes" id="UP000230084"/>
    </source>
</evidence>
<name>A0A2H0RP19_9BACT</name>
<evidence type="ECO:0008006" key="3">
    <source>
        <dbReference type="Google" id="ProtNLM"/>
    </source>
</evidence>
<dbReference type="InterPro" id="IPR025101">
    <property type="entry name" value="DUF4012"/>
</dbReference>
<protein>
    <recommendedName>
        <fullName evidence="3">DUF4012 domain-containing protein</fullName>
    </recommendedName>
</protein>
<dbReference type="AlphaFoldDB" id="A0A2H0RP19"/>
<accession>A0A2H0RP19</accession>
<evidence type="ECO:0000313" key="1">
    <source>
        <dbReference type="EMBL" id="PIR47515.1"/>
    </source>
</evidence>
<dbReference type="Pfam" id="PF13196">
    <property type="entry name" value="DUF4012"/>
    <property type="match status" value="1"/>
</dbReference>
<comment type="caution">
    <text evidence="1">The sequence shown here is derived from an EMBL/GenBank/DDBJ whole genome shotgun (WGS) entry which is preliminary data.</text>
</comment>
<sequence length="855" mass="92915">MPKQTPRSYPSLNPIAHTYFEDPTVQDEQVLSVLETGAVQYPVITTNVSHPTSEYVIRLELEESEDAPAIVGSNLLTAQSLKPEIAQDTTGHLIMHTSEALTQVGESAIVSLPSHAPRTFNAAPVTDIAVDDLIQQFEYFTDAESDQPIEVELIGQEPLVTFDELIDDIALAEALADLPAEPAARASKTRKAKQTTRRILPVGWTKTLAVFVGLSFAVVLPIHAVTTIHTVENTQGSIVARGLAAVEAIGSGASATADQDFQGAAVSFSQAADSLEQAQKELSHAETQLFGIADMLPSTGGEIKLAQRMLSAGESLSRSAATLSNGMQAVANRTTESPAAAVGLFDVYAEDALPDLWEANDTLNSIKITSVPAEHRGTVRDIQQLISGTAQSLQTFHDSSNAIATLLGDKHRQRYLVLFQNNTELRPTGGFWGSFAEIDILDGKLDQITIPGGGTYDVQGQLLKHVAAPEPLQLLRAQWELQDANWFPDFPTSAQKAMWFYEQSGGPTVDGVIAVNASLVADLIDATGEINMPAYNIAVDGETFLFRTQKQVELDYDQVANQPKSFIGDLAPVLMQHILESRGEDFLHVAEIMSAGLNDRDIQMYHSDFEIQKAITTLGWDGAILGNTGDYLMVSHTNVGGGKTDGVIDDAISVESTVRDDGRIENLVTIERTHHGLKSSTFSGLNNVSFTRIFVPRGSTLLSVTGAQPPDTRLFESTEGLTEDQDLVRVEKSSVDANTGAYIAESFGKTSFGHWIQTRPGTTSSLSFRYLLPEDILDEPQQDFLSSAKRFVGIPETVRHSILFQKQPGVSSRITHYSFDPGIPFRPLWSTDDNVTQMDLPTNTDGFFGMVLERK</sequence>
<gene>
    <name evidence="1" type="ORF">COV06_03630</name>
</gene>
<dbReference type="EMBL" id="PCYM01000006">
    <property type="protein sequence ID" value="PIR47515.1"/>
    <property type="molecule type" value="Genomic_DNA"/>
</dbReference>
<organism evidence="1 2">
    <name type="scientific">Candidatus Uhrbacteria bacterium CG10_big_fil_rev_8_21_14_0_10_50_16</name>
    <dbReference type="NCBI Taxonomy" id="1975039"/>
    <lineage>
        <taxon>Bacteria</taxon>
        <taxon>Candidatus Uhriibacteriota</taxon>
    </lineage>
</organism>
<proteinExistence type="predicted"/>
<dbReference type="Proteomes" id="UP000230084">
    <property type="component" value="Unassembled WGS sequence"/>
</dbReference>